<dbReference type="GO" id="GO:0047034">
    <property type="term" value="F:15-hydroxyicosatetraenoate dehydrogenase activity"/>
    <property type="evidence" value="ECO:0007669"/>
    <property type="project" value="UniProtKB-EC"/>
</dbReference>
<dbReference type="GeneID" id="111128423"/>
<keyword evidence="2" id="KW-0560">Oxidoreductase</keyword>
<comment type="catalytic activity">
    <reaction evidence="13">
        <text>(11R)-hydroxy-(5Z,8Z,12E,14Z)-eicosatetraenoate + NAD(+) = 11-oxo-(5Z,8Z,12E,14Z)-eicosatetraenoate + NADH + H(+)</text>
        <dbReference type="Rhea" id="RHEA:48640"/>
        <dbReference type="ChEBI" id="CHEBI:15378"/>
        <dbReference type="ChEBI" id="CHEBI:57540"/>
        <dbReference type="ChEBI" id="CHEBI:57945"/>
        <dbReference type="ChEBI" id="CHEBI:78836"/>
        <dbReference type="ChEBI" id="CHEBI:90697"/>
    </reaction>
    <physiologicalReaction direction="left-to-right" evidence="13">
        <dbReference type="Rhea" id="RHEA:48641"/>
    </physiologicalReaction>
</comment>
<evidence type="ECO:0000256" key="20">
    <source>
        <dbReference type="ARBA" id="ARBA00049151"/>
    </source>
</evidence>
<dbReference type="SUPFAM" id="SSF51735">
    <property type="entry name" value="NAD(P)-binding Rossmann-fold domains"/>
    <property type="match status" value="1"/>
</dbReference>
<comment type="catalytic activity">
    <reaction evidence="20">
        <text>(15S)-hydroxy-(5Z,8Z,11Z,13E)-eicosatetraenoate + NAD(+) = 15-oxo-(5Z,8Z,11Z,13E)-eicosatetraenoate + NADH + H(+)</text>
        <dbReference type="Rhea" id="RHEA:23260"/>
        <dbReference type="ChEBI" id="CHEBI:15378"/>
        <dbReference type="ChEBI" id="CHEBI:57409"/>
        <dbReference type="ChEBI" id="CHEBI:57410"/>
        <dbReference type="ChEBI" id="CHEBI:57540"/>
        <dbReference type="ChEBI" id="CHEBI:57945"/>
        <dbReference type="EC" id="1.1.1.232"/>
    </reaction>
    <physiologicalReaction direction="left-to-right" evidence="20">
        <dbReference type="Rhea" id="RHEA:23261"/>
    </physiologicalReaction>
</comment>
<evidence type="ECO:0000256" key="2">
    <source>
        <dbReference type="ARBA" id="ARBA00023002"/>
    </source>
</evidence>
<proteinExistence type="inferred from homology"/>
<comment type="catalytic activity">
    <reaction evidence="16">
        <text>lipoxin A4 + NAD(+) = 15-oxo-(5S,6R)-dihydroxy-(7E,9E,11Z,13E)-eicosatetraenoate + NADH + H(+)</text>
        <dbReference type="Rhea" id="RHEA:41572"/>
        <dbReference type="ChEBI" id="CHEBI:15378"/>
        <dbReference type="ChEBI" id="CHEBI:57540"/>
        <dbReference type="ChEBI" id="CHEBI:57945"/>
        <dbReference type="ChEBI" id="CHEBI:67026"/>
        <dbReference type="ChEBI" id="CHEBI:78311"/>
    </reaction>
    <physiologicalReaction direction="left-to-right" evidence="16">
        <dbReference type="Rhea" id="RHEA:41573"/>
    </physiologicalReaction>
</comment>
<comment type="catalytic activity">
    <reaction evidence="17">
        <text>prostaglandin A1 + NAD(+) = 15-oxo-prostaglandin A1 + NADH + H(+)</text>
        <dbReference type="Rhea" id="RHEA:41263"/>
        <dbReference type="ChEBI" id="CHEBI:15378"/>
        <dbReference type="ChEBI" id="CHEBI:57398"/>
        <dbReference type="ChEBI" id="CHEBI:57540"/>
        <dbReference type="ChEBI" id="CHEBI:57945"/>
        <dbReference type="ChEBI" id="CHEBI:85072"/>
    </reaction>
    <physiologicalReaction direction="left-to-right" evidence="17">
        <dbReference type="Rhea" id="RHEA:41264"/>
    </physiologicalReaction>
</comment>
<evidence type="ECO:0000256" key="3">
    <source>
        <dbReference type="ARBA" id="ARBA00038968"/>
    </source>
</evidence>
<evidence type="ECO:0000256" key="22">
    <source>
        <dbReference type="RuleBase" id="RU000363"/>
    </source>
</evidence>
<comment type="similarity">
    <text evidence="1 22">Belongs to the short-chain dehydrogenases/reductases (SDR) family.</text>
</comment>
<evidence type="ECO:0000256" key="14">
    <source>
        <dbReference type="ARBA" id="ARBA00048170"/>
    </source>
</evidence>
<evidence type="ECO:0000256" key="10">
    <source>
        <dbReference type="ARBA" id="ARBA00047672"/>
    </source>
</evidence>
<dbReference type="Gene3D" id="3.40.50.720">
    <property type="entry name" value="NAD(P)-binding Rossmann-like Domain"/>
    <property type="match status" value="1"/>
</dbReference>
<evidence type="ECO:0000256" key="4">
    <source>
        <dbReference type="ARBA" id="ARBA00039060"/>
    </source>
</evidence>
<dbReference type="FunFam" id="3.40.50.720:FF:000149">
    <property type="entry name" value="15-hydroxyprostaglandin dehydrogenase [NAD(+)]"/>
    <property type="match status" value="1"/>
</dbReference>
<evidence type="ECO:0000256" key="1">
    <source>
        <dbReference type="ARBA" id="ARBA00006484"/>
    </source>
</evidence>
<evidence type="ECO:0000256" key="19">
    <source>
        <dbReference type="ARBA" id="ARBA00048921"/>
    </source>
</evidence>
<dbReference type="Proteomes" id="UP000694844">
    <property type="component" value="Chromosome 4"/>
</dbReference>
<evidence type="ECO:0000256" key="11">
    <source>
        <dbReference type="ARBA" id="ARBA00048008"/>
    </source>
</evidence>
<dbReference type="RefSeq" id="XP_022329727.1">
    <property type="nucleotide sequence ID" value="XM_022474019.1"/>
</dbReference>
<evidence type="ECO:0000256" key="15">
    <source>
        <dbReference type="ARBA" id="ARBA00048393"/>
    </source>
</evidence>
<accession>A0A8B8DNG9</accession>
<evidence type="ECO:0000256" key="21">
    <source>
        <dbReference type="ARBA" id="ARBA00049188"/>
    </source>
</evidence>
<name>A0A8B8DNG9_CRAVI</name>
<sequence length="259" mass="28394">MMLLEGKIVLVTGGAQGLGKAFSEELLRRKAKVCICDLNIKSGEGTVREWNAKFGKNNAMFLRCDVTNHEEFEEVFRVTIARFGGLDVVVNNAGVLLENESWRTAIMVNTIGVIEGTKLADKYMNKLNGGRGGVVVNIASTAGLTPVFFMPVYVASKYSVVGYTKSVAMDPDISSTGMRYVCLCPGFTDTSMFTKDHDVGFGKEQAEQLVTSVGVNTVEFVVEGFMQLLLNEDNNGGVMTVTKQHGIQYHGRRRKLNKL</sequence>
<comment type="catalytic activity">
    <reaction evidence="12">
        <text>15-oxo-(5S,6R)-dihydroxy-(7E,9E,11Z)-eicosatrienoate + NADH + H(+) = (5S,6R,15S)-trihydroxy-(7E,9E,11Z)-eicosatrienoate + NAD(+)</text>
        <dbReference type="Rhea" id="RHEA:41596"/>
        <dbReference type="ChEBI" id="CHEBI:15378"/>
        <dbReference type="ChEBI" id="CHEBI:57540"/>
        <dbReference type="ChEBI" id="CHEBI:57945"/>
        <dbReference type="ChEBI" id="CHEBI:78325"/>
        <dbReference type="ChEBI" id="CHEBI:78329"/>
    </reaction>
    <physiologicalReaction direction="left-to-right" evidence="12">
        <dbReference type="Rhea" id="RHEA:41597"/>
    </physiologicalReaction>
</comment>
<evidence type="ECO:0000256" key="12">
    <source>
        <dbReference type="ARBA" id="ARBA00048140"/>
    </source>
</evidence>
<evidence type="ECO:0000313" key="24">
    <source>
        <dbReference type="RefSeq" id="XP_022329727.1"/>
    </source>
</evidence>
<comment type="function">
    <text evidence="8">Catalyzes the NAD-dependent dehydrogenation (oxidation) of a broad array of hydroxylated polyunsaturated fatty acids (mainly eicosanoids and docosanoids, including prostaglandins, lipoxins and resolvins), yielding their corresponding keto (oxo) metabolites. Decreases the levels of the pro-proliferative prostaglandins such as prostaglandin E2 (whose activity is increased in cancer because of an increase in the expression of cyclooxygenase 2) and generates oxo-fatty acid products that can profoundly influence cell function by abrogating pro-inflammatory cytokine expression. Converts resolvins E1, D1 and D2 to their oxo products, which represents a mode of resolvin inactivation. Resolvin E1 plays important roles during the resolution phase of acute inflammation, while resolvins D1 and D2 have a unique role in obesity-induced adipose inflammation.</text>
</comment>
<dbReference type="GO" id="GO:0005737">
    <property type="term" value="C:cytoplasm"/>
    <property type="evidence" value="ECO:0007669"/>
    <property type="project" value="TreeGrafter"/>
</dbReference>
<evidence type="ECO:0000256" key="8">
    <source>
        <dbReference type="ARBA" id="ARBA00045705"/>
    </source>
</evidence>
<dbReference type="GO" id="GO:0016404">
    <property type="term" value="F:15-hydroxyprostaglandin dehydrogenase (NAD+) activity"/>
    <property type="evidence" value="ECO:0007669"/>
    <property type="project" value="UniProtKB-EC"/>
</dbReference>
<evidence type="ECO:0000256" key="13">
    <source>
        <dbReference type="ARBA" id="ARBA00048144"/>
    </source>
</evidence>
<comment type="catalytic activity">
    <reaction evidence="18">
        <text>prostaglandin E2 + NAD(+) = 15-oxoprostaglandin E2 + NADH + H(+)</text>
        <dbReference type="Rhea" id="RHEA:11876"/>
        <dbReference type="ChEBI" id="CHEBI:15378"/>
        <dbReference type="ChEBI" id="CHEBI:57400"/>
        <dbReference type="ChEBI" id="CHEBI:57540"/>
        <dbReference type="ChEBI" id="CHEBI:57945"/>
        <dbReference type="ChEBI" id="CHEBI:606564"/>
        <dbReference type="EC" id="1.1.1.141"/>
    </reaction>
    <physiologicalReaction direction="left-to-right" evidence="18">
        <dbReference type="Rhea" id="RHEA:11877"/>
    </physiologicalReaction>
</comment>
<dbReference type="Pfam" id="PF00106">
    <property type="entry name" value="adh_short"/>
    <property type="match status" value="1"/>
</dbReference>
<evidence type="ECO:0000256" key="9">
    <source>
        <dbReference type="ARBA" id="ARBA00047325"/>
    </source>
</evidence>
<evidence type="ECO:0000256" key="7">
    <source>
        <dbReference type="ARBA" id="ARBA00042026"/>
    </source>
</evidence>
<reference evidence="24" key="1">
    <citation type="submission" date="2025-08" db="UniProtKB">
        <authorList>
            <consortium name="RefSeq"/>
        </authorList>
    </citation>
    <scope>IDENTIFICATION</scope>
    <source>
        <tissue evidence="24">Whole sample</tissue>
    </source>
</reference>
<dbReference type="AlphaFoldDB" id="A0A8B8DNG9"/>
<comment type="catalytic activity">
    <reaction evidence="9">
        <text>prostaglandin E1 + NAD(+) = 15-oxoprostaglandin E1 + NADH + H(+)</text>
        <dbReference type="Rhea" id="RHEA:16477"/>
        <dbReference type="ChEBI" id="CHEBI:15378"/>
        <dbReference type="ChEBI" id="CHEBI:57397"/>
        <dbReference type="ChEBI" id="CHEBI:57401"/>
        <dbReference type="ChEBI" id="CHEBI:57540"/>
        <dbReference type="ChEBI" id="CHEBI:57945"/>
    </reaction>
    <physiologicalReaction direction="left-to-right" evidence="9">
        <dbReference type="Rhea" id="RHEA:16478"/>
    </physiologicalReaction>
</comment>
<comment type="catalytic activity">
    <reaction evidence="10">
        <text>resolvin D1 + NAD(+) = 8-oxoresolvin D1 + NADH + H(+)</text>
        <dbReference type="Rhea" id="RHEA:50124"/>
        <dbReference type="ChEBI" id="CHEBI:15378"/>
        <dbReference type="ChEBI" id="CHEBI:57540"/>
        <dbReference type="ChEBI" id="CHEBI:57945"/>
        <dbReference type="ChEBI" id="CHEBI:132079"/>
        <dbReference type="ChEBI" id="CHEBI:132080"/>
    </reaction>
    <physiologicalReaction direction="left-to-right" evidence="10">
        <dbReference type="Rhea" id="RHEA:50125"/>
    </physiologicalReaction>
</comment>
<evidence type="ECO:0000256" key="5">
    <source>
        <dbReference type="ARBA" id="ARBA00040276"/>
    </source>
</evidence>
<dbReference type="InterPro" id="IPR002347">
    <property type="entry name" value="SDR_fam"/>
</dbReference>
<evidence type="ECO:0000256" key="17">
    <source>
        <dbReference type="ARBA" id="ARBA00048611"/>
    </source>
</evidence>
<comment type="catalytic activity">
    <reaction evidence="19">
        <text>resolvin D2 + NAD(+) = 16-oxoresolvin D2 + NADH + H(+)</text>
        <dbReference type="Rhea" id="RHEA:53588"/>
        <dbReference type="ChEBI" id="CHEBI:15378"/>
        <dbReference type="ChEBI" id="CHEBI:57540"/>
        <dbReference type="ChEBI" id="CHEBI:57945"/>
        <dbReference type="ChEBI" id="CHEBI:133367"/>
        <dbReference type="ChEBI" id="CHEBI:137498"/>
    </reaction>
    <physiologicalReaction direction="left-to-right" evidence="19">
        <dbReference type="Rhea" id="RHEA:53589"/>
    </physiologicalReaction>
</comment>
<evidence type="ECO:0000256" key="6">
    <source>
        <dbReference type="ARBA" id="ARBA00041812"/>
    </source>
</evidence>
<evidence type="ECO:0000256" key="16">
    <source>
        <dbReference type="ARBA" id="ARBA00048535"/>
    </source>
</evidence>
<dbReference type="InterPro" id="IPR020904">
    <property type="entry name" value="Sc_DH/Rdtase_CS"/>
</dbReference>
<comment type="catalytic activity">
    <reaction evidence="14">
        <text>resolvin D1 + NAD(+) = 17-oxoresolvin D1 + NADH + H(+)</text>
        <dbReference type="Rhea" id="RHEA:50128"/>
        <dbReference type="ChEBI" id="CHEBI:15378"/>
        <dbReference type="ChEBI" id="CHEBI:57540"/>
        <dbReference type="ChEBI" id="CHEBI:57945"/>
        <dbReference type="ChEBI" id="CHEBI:132079"/>
        <dbReference type="ChEBI" id="CHEBI:132081"/>
    </reaction>
    <physiologicalReaction direction="left-to-right" evidence="14">
        <dbReference type="Rhea" id="RHEA:50129"/>
    </physiologicalReaction>
</comment>
<evidence type="ECO:0000313" key="23">
    <source>
        <dbReference type="Proteomes" id="UP000694844"/>
    </source>
</evidence>
<organism evidence="23 24">
    <name type="scientific">Crassostrea virginica</name>
    <name type="common">Eastern oyster</name>
    <dbReference type="NCBI Taxonomy" id="6565"/>
    <lineage>
        <taxon>Eukaryota</taxon>
        <taxon>Metazoa</taxon>
        <taxon>Spiralia</taxon>
        <taxon>Lophotrochozoa</taxon>
        <taxon>Mollusca</taxon>
        <taxon>Bivalvia</taxon>
        <taxon>Autobranchia</taxon>
        <taxon>Pteriomorphia</taxon>
        <taxon>Ostreida</taxon>
        <taxon>Ostreoidea</taxon>
        <taxon>Ostreidae</taxon>
        <taxon>Crassostrea</taxon>
    </lineage>
</organism>
<dbReference type="PRINTS" id="PR00080">
    <property type="entry name" value="SDRFAMILY"/>
</dbReference>
<dbReference type="PROSITE" id="PS00061">
    <property type="entry name" value="ADH_SHORT"/>
    <property type="match status" value="1"/>
</dbReference>
<dbReference type="EC" id="1.1.1.232" evidence="4"/>
<comment type="catalytic activity">
    <reaction evidence="15">
        <text>resolvin D2 + NAD(+) = 7-oxoresolvin D2 + NADH + H(+)</text>
        <dbReference type="Rhea" id="RHEA:53584"/>
        <dbReference type="ChEBI" id="CHEBI:15378"/>
        <dbReference type="ChEBI" id="CHEBI:57540"/>
        <dbReference type="ChEBI" id="CHEBI:57945"/>
        <dbReference type="ChEBI" id="CHEBI:133367"/>
        <dbReference type="ChEBI" id="CHEBI:137497"/>
    </reaction>
    <physiologicalReaction direction="left-to-right" evidence="15">
        <dbReference type="Rhea" id="RHEA:53585"/>
    </physiologicalReaction>
</comment>
<dbReference type="InterPro" id="IPR036291">
    <property type="entry name" value="NAD(P)-bd_dom_sf"/>
</dbReference>
<dbReference type="PANTHER" id="PTHR44229">
    <property type="entry name" value="15-HYDROXYPROSTAGLANDIN DEHYDROGENASE [NAD(+)]"/>
    <property type="match status" value="1"/>
</dbReference>
<gene>
    <name evidence="24" type="primary">LOC111128423</name>
</gene>
<evidence type="ECO:0000256" key="18">
    <source>
        <dbReference type="ARBA" id="ARBA00048739"/>
    </source>
</evidence>
<dbReference type="PRINTS" id="PR00081">
    <property type="entry name" value="GDHRDH"/>
</dbReference>
<comment type="catalytic activity">
    <reaction evidence="21">
        <text>resolvin E1 + NAD(+) = 18-oxo-resolvin E1 + NADH + H(+)</text>
        <dbReference type="Rhea" id="RHEA:49244"/>
        <dbReference type="ChEBI" id="CHEBI:15378"/>
        <dbReference type="ChEBI" id="CHEBI:57540"/>
        <dbReference type="ChEBI" id="CHEBI:57945"/>
        <dbReference type="ChEBI" id="CHEBI:91000"/>
        <dbReference type="ChEBI" id="CHEBI:91001"/>
    </reaction>
    <physiologicalReaction direction="left-to-right" evidence="21">
        <dbReference type="Rhea" id="RHEA:49245"/>
    </physiologicalReaction>
</comment>
<protein>
    <recommendedName>
        <fullName evidence="5">15-hydroxyprostaglandin dehydrogenase [NAD(+)]</fullName>
        <ecNumber evidence="3">1.1.1.141</ecNumber>
        <ecNumber evidence="4">1.1.1.232</ecNumber>
    </recommendedName>
    <alternativeName>
        <fullName evidence="7">Eicosanoid/docosanoid dehydrogenase [NAD(+)]</fullName>
    </alternativeName>
    <alternativeName>
        <fullName evidence="6">Prostaglandin dehydrogenase 1</fullName>
    </alternativeName>
</protein>
<dbReference type="PANTHER" id="PTHR44229:SF4">
    <property type="entry name" value="15-HYDROXYPROSTAGLANDIN DEHYDROGENASE [NAD(+)]"/>
    <property type="match status" value="1"/>
</dbReference>
<keyword evidence="23" id="KW-1185">Reference proteome</keyword>
<dbReference type="OrthoDB" id="37659at2759"/>
<dbReference type="KEGG" id="cvn:111128423"/>
<dbReference type="EC" id="1.1.1.141" evidence="3"/>
<comment type="catalytic activity">
    <reaction evidence="11">
        <text>14-hydroxy-(4Z,7Z,10Z,12E,16Z,19Z)-docosahexaenoate + NAD(+) = 14-oxo-(4Z,7Z,10Z,12E,16Z,19Z)-docosahexaenoate + NADH + H(+)</text>
        <dbReference type="Rhea" id="RHEA:48952"/>
        <dbReference type="ChEBI" id="CHEBI:15378"/>
        <dbReference type="ChEBI" id="CHEBI:57540"/>
        <dbReference type="ChEBI" id="CHEBI:57945"/>
        <dbReference type="ChEBI" id="CHEBI:90866"/>
        <dbReference type="ChEBI" id="CHEBI:90867"/>
    </reaction>
    <physiologicalReaction direction="left-to-right" evidence="11">
        <dbReference type="Rhea" id="RHEA:48953"/>
    </physiologicalReaction>
</comment>